<dbReference type="Gene3D" id="3.30.70.920">
    <property type="match status" value="1"/>
</dbReference>
<dbReference type="GO" id="GO:0005048">
    <property type="term" value="F:signal sequence binding"/>
    <property type="evidence" value="ECO:0007669"/>
    <property type="project" value="UniProtKB-UniRule"/>
</dbReference>
<proteinExistence type="inferred from homology"/>
<evidence type="ECO:0000256" key="3">
    <source>
        <dbReference type="ARBA" id="ARBA00023186"/>
    </source>
</evidence>
<protein>
    <recommendedName>
        <fullName evidence="4">Chaperone NapD</fullName>
    </recommendedName>
    <alternativeName>
        <fullName evidence="4">NapA signal peptide-binding chaperone NapD</fullName>
    </alternativeName>
</protein>
<keyword evidence="3 4" id="KW-0143">Chaperone</keyword>
<evidence type="ECO:0000256" key="2">
    <source>
        <dbReference type="ARBA" id="ARBA00022490"/>
    </source>
</evidence>
<evidence type="ECO:0000313" key="5">
    <source>
        <dbReference type="EMBL" id="MVX56953.1"/>
    </source>
</evidence>
<keyword evidence="6" id="KW-1185">Reference proteome</keyword>
<dbReference type="Pfam" id="PF03927">
    <property type="entry name" value="NapD"/>
    <property type="match status" value="1"/>
</dbReference>
<dbReference type="PANTHER" id="PTHR38603">
    <property type="entry name" value="CHAPERONE NAPD"/>
    <property type="match status" value="1"/>
</dbReference>
<dbReference type="EMBL" id="WSRP01000018">
    <property type="protein sequence ID" value="MVX56953.1"/>
    <property type="molecule type" value="Genomic_DNA"/>
</dbReference>
<comment type="subcellular location">
    <subcellularLocation>
        <location evidence="1 4">Cytoplasm</location>
    </subcellularLocation>
</comment>
<evidence type="ECO:0000256" key="4">
    <source>
        <dbReference type="HAMAP-Rule" id="MF_02200"/>
    </source>
</evidence>
<name>A0A6L6YJQ7_9BURK</name>
<comment type="caution">
    <text evidence="5">The sequence shown here is derived from an EMBL/GenBank/DDBJ whole genome shotgun (WGS) entry which is preliminary data.</text>
</comment>
<dbReference type="GO" id="GO:0005737">
    <property type="term" value="C:cytoplasm"/>
    <property type="evidence" value="ECO:0007669"/>
    <property type="project" value="UniProtKB-SubCell"/>
</dbReference>
<sequence>MNYSALVVSSAPGRFPEMLKAIESLSNVEIHHKDEKTCRCIVIIEGEDIGVEMDKFKEISALDEVVDASLVAHNFEESAEITPIQDLTRLN</sequence>
<dbReference type="AlphaFoldDB" id="A0A6L6YJQ7"/>
<dbReference type="Proteomes" id="UP000472580">
    <property type="component" value="Unassembled WGS sequence"/>
</dbReference>
<dbReference type="GO" id="GO:0051224">
    <property type="term" value="P:negative regulation of protein transport"/>
    <property type="evidence" value="ECO:0007669"/>
    <property type="project" value="UniProtKB-UniRule"/>
</dbReference>
<dbReference type="OrthoDB" id="9181043at2"/>
<comment type="subunit">
    <text evidence="4">Interacts with the cytoplasmic NapA precursor.</text>
</comment>
<evidence type="ECO:0000256" key="1">
    <source>
        <dbReference type="ARBA" id="ARBA00004496"/>
    </source>
</evidence>
<organism evidence="5 6">
    <name type="scientific">Parasutterella muris</name>
    <dbReference type="NCBI Taxonomy" id="2565572"/>
    <lineage>
        <taxon>Bacteria</taxon>
        <taxon>Pseudomonadati</taxon>
        <taxon>Pseudomonadota</taxon>
        <taxon>Betaproteobacteria</taxon>
        <taxon>Burkholderiales</taxon>
        <taxon>Sutterellaceae</taxon>
        <taxon>Parasutterella</taxon>
    </lineage>
</organism>
<dbReference type="HAMAP" id="MF_02200">
    <property type="entry name" value="NapD"/>
    <property type="match status" value="1"/>
</dbReference>
<reference evidence="5 6" key="1">
    <citation type="submission" date="2019-12" db="EMBL/GenBank/DDBJ databases">
        <title>Microbes associate with the intestines of laboratory mice.</title>
        <authorList>
            <person name="Navarre W."/>
            <person name="Wong E."/>
        </authorList>
    </citation>
    <scope>NUCLEOTIDE SEQUENCE [LARGE SCALE GENOMIC DNA]</scope>
    <source>
        <strain evidence="5 6">NM82_D38</strain>
    </source>
</reference>
<comment type="function">
    <text evidence="4">Chaperone for NapA, the catalytic subunit of the periplasmic nitrate reductase. It binds directly and specifically to the twin-arginine signal peptide of NapA, preventing premature interaction with the Tat translocase and premature export.</text>
</comment>
<dbReference type="InterPro" id="IPR005623">
    <property type="entry name" value="Chaperone_NapD_NO3_reduct"/>
</dbReference>
<comment type="similarity">
    <text evidence="4">Belongs to the NapD family.</text>
</comment>
<evidence type="ECO:0000313" key="6">
    <source>
        <dbReference type="Proteomes" id="UP000472580"/>
    </source>
</evidence>
<gene>
    <name evidence="4" type="primary">napD</name>
    <name evidence="5" type="ORF">E5987_06990</name>
</gene>
<dbReference type="PANTHER" id="PTHR38603:SF1">
    <property type="entry name" value="CHAPERONE NAPD"/>
    <property type="match status" value="1"/>
</dbReference>
<accession>A0A6L6YJQ7</accession>
<keyword evidence="2 4" id="KW-0963">Cytoplasm</keyword>
<dbReference type="RefSeq" id="WP_160335381.1">
    <property type="nucleotide sequence ID" value="NZ_CALPCR010000001.1"/>
</dbReference>